<evidence type="ECO:0000256" key="10">
    <source>
        <dbReference type="SAM" id="SignalP"/>
    </source>
</evidence>
<keyword evidence="2" id="KW-0964">Secreted</keyword>
<evidence type="ECO:0000313" key="14">
    <source>
        <dbReference type="EMBL" id="KAJ8046319.1"/>
    </source>
</evidence>
<dbReference type="SMART" id="SM00409">
    <property type="entry name" value="IG"/>
    <property type="match status" value="2"/>
</dbReference>
<dbReference type="SUPFAM" id="SSF57196">
    <property type="entry name" value="EGF/Laminin"/>
    <property type="match status" value="1"/>
</dbReference>
<dbReference type="InterPro" id="IPR036179">
    <property type="entry name" value="Ig-like_dom_sf"/>
</dbReference>
<evidence type="ECO:0000256" key="4">
    <source>
        <dbReference type="ARBA" id="ARBA00022729"/>
    </source>
</evidence>
<dbReference type="GO" id="GO:0004252">
    <property type="term" value="F:serine-type endopeptidase activity"/>
    <property type="evidence" value="ECO:0007669"/>
    <property type="project" value="InterPro"/>
</dbReference>
<name>A0A9Q1HH33_HOLLE</name>
<accession>A0A9Q1HH33</accession>
<comment type="caution">
    <text evidence="14">The sequence shown here is derived from an EMBL/GenBank/DDBJ whole genome shotgun (WGS) entry which is preliminary data.</text>
</comment>
<evidence type="ECO:0000259" key="13">
    <source>
        <dbReference type="PROSITE" id="PS50835"/>
    </source>
</evidence>
<comment type="caution">
    <text evidence="9">Lacks conserved residue(s) required for the propagation of feature annotation.</text>
</comment>
<dbReference type="GO" id="GO:0005509">
    <property type="term" value="F:calcium ion binding"/>
    <property type="evidence" value="ECO:0007669"/>
    <property type="project" value="InterPro"/>
</dbReference>
<dbReference type="PANTHER" id="PTHR24278">
    <property type="entry name" value="COAGULATION FACTOR"/>
    <property type="match status" value="1"/>
</dbReference>
<dbReference type="CDD" id="cd00190">
    <property type="entry name" value="Tryp_SPc"/>
    <property type="match status" value="1"/>
</dbReference>
<feature type="domain" description="Peptidase S1" evidence="12">
    <location>
        <begin position="410"/>
        <end position="646"/>
    </location>
</feature>
<keyword evidence="5" id="KW-0378">Hydrolase</keyword>
<dbReference type="GO" id="GO:0005615">
    <property type="term" value="C:extracellular space"/>
    <property type="evidence" value="ECO:0007669"/>
    <property type="project" value="TreeGrafter"/>
</dbReference>
<feature type="domain" description="Ig-like" evidence="13">
    <location>
        <begin position="289"/>
        <end position="372"/>
    </location>
</feature>
<dbReference type="InterPro" id="IPR000742">
    <property type="entry name" value="EGF"/>
</dbReference>
<dbReference type="Gene3D" id="2.40.10.10">
    <property type="entry name" value="Trypsin-like serine proteases"/>
    <property type="match status" value="2"/>
</dbReference>
<dbReference type="AlphaFoldDB" id="A0A9Q1HH33"/>
<dbReference type="PROSITE" id="PS50026">
    <property type="entry name" value="EGF_3"/>
    <property type="match status" value="1"/>
</dbReference>
<keyword evidence="3" id="KW-0645">Protease</keyword>
<dbReference type="PROSITE" id="PS50835">
    <property type="entry name" value="IG_LIKE"/>
    <property type="match status" value="2"/>
</dbReference>
<feature type="signal peptide" evidence="10">
    <location>
        <begin position="1"/>
        <end position="20"/>
    </location>
</feature>
<dbReference type="PROSITE" id="PS50240">
    <property type="entry name" value="TRYPSIN_DOM"/>
    <property type="match status" value="1"/>
</dbReference>
<dbReference type="Proteomes" id="UP001152320">
    <property type="component" value="Chromosome 2"/>
</dbReference>
<sequence>MRLWIQISTLTILMLHTVFSNSNEQDSTTVPSSLTDADVFVDSVPDKFKRHFIIAEEGREVLFQPRESNCKKALRWFENTYRGNVAMISRLITCNMASCPASSSDNRLCGRNLLGRTRYFWNKCHQCAAGCKDILDGGTRYISRNEDDCRRAQQECNALGCANNSTCVHCETGYRCLCPAGFQGINCDVVTPSVEPPELDLIVTIEKSHTTPRLGDRVRFSCSVNDEAATLTWYKDGNRLANGILDDLHVSNSEVLILDFSYIHQGQYDCSAVGRDGAFAESVFAFWLPFRLLFATYPVNVTVAQNANHTLPCSAINRLHIIRWEKDGAPVVKNEHVFKLGDDLVIADATLMEEGLYTCVLYEGLHRIRAVTAYVDIDAHQEITEVCGTITAEEVISIEDSAGAGGRVSIVGGRKAIYGSAPWTARLYDRNTREHFCGGSIVNNLWVITAAHCITETGISTSSLMVRLGDYDTRLTDDSEIPLGVDEIIISEGFDESTFDKDIALIKLSTPVYLFTDYIRPICLPNVTLARRLYKVGNQGKVTGWGRGTGAGPLPRYLAEERFPLVGKKGCKASTDYPVTLNMFCAGHSQGSACTGNSGSPFALEYRGRWYLFGIVSWGEGCAQVGKYGFYTKVSKMLDWVNGYIYS</sequence>
<dbReference type="Gene3D" id="2.10.25.10">
    <property type="entry name" value="Laminin"/>
    <property type="match status" value="1"/>
</dbReference>
<dbReference type="FunFam" id="2.40.10.10:FF:000120">
    <property type="entry name" value="Putative serine protease"/>
    <property type="match status" value="1"/>
</dbReference>
<keyword evidence="7 9" id="KW-1015">Disulfide bond</keyword>
<evidence type="ECO:0000256" key="5">
    <source>
        <dbReference type="ARBA" id="ARBA00022801"/>
    </source>
</evidence>
<dbReference type="InterPro" id="IPR003598">
    <property type="entry name" value="Ig_sub2"/>
</dbReference>
<dbReference type="Gene3D" id="2.60.40.10">
    <property type="entry name" value="Immunoglobulins"/>
    <property type="match status" value="2"/>
</dbReference>
<dbReference type="PROSITE" id="PS00134">
    <property type="entry name" value="TRYPSIN_HIS"/>
    <property type="match status" value="1"/>
</dbReference>
<reference evidence="14" key="1">
    <citation type="submission" date="2021-10" db="EMBL/GenBank/DDBJ databases">
        <title>Tropical sea cucumber genome reveals ecological adaptation and Cuvierian tubules defense mechanism.</title>
        <authorList>
            <person name="Chen T."/>
        </authorList>
    </citation>
    <scope>NUCLEOTIDE SEQUENCE</scope>
    <source>
        <strain evidence="14">Nanhai2018</strain>
        <tissue evidence="14">Muscle</tissue>
    </source>
</reference>
<feature type="domain" description="EGF-like" evidence="11">
    <location>
        <begin position="152"/>
        <end position="188"/>
    </location>
</feature>
<dbReference type="SMART" id="SM00408">
    <property type="entry name" value="IGc2"/>
    <property type="match status" value="2"/>
</dbReference>
<dbReference type="GO" id="GO:0006508">
    <property type="term" value="P:proteolysis"/>
    <property type="evidence" value="ECO:0007669"/>
    <property type="project" value="UniProtKB-KW"/>
</dbReference>
<dbReference type="SMART" id="SM00179">
    <property type="entry name" value="EGF_CA"/>
    <property type="match status" value="1"/>
</dbReference>
<evidence type="ECO:0000256" key="9">
    <source>
        <dbReference type="PROSITE-ProRule" id="PRU00076"/>
    </source>
</evidence>
<feature type="domain" description="Ig-like" evidence="13">
    <location>
        <begin position="197"/>
        <end position="285"/>
    </location>
</feature>
<evidence type="ECO:0000259" key="12">
    <source>
        <dbReference type="PROSITE" id="PS50240"/>
    </source>
</evidence>
<dbReference type="PRINTS" id="PR00722">
    <property type="entry name" value="CHYMOTRYPSIN"/>
</dbReference>
<keyword evidence="6" id="KW-0720">Serine protease</keyword>
<keyword evidence="9" id="KW-0245">EGF-like domain</keyword>
<evidence type="ECO:0000256" key="7">
    <source>
        <dbReference type="ARBA" id="ARBA00023157"/>
    </source>
</evidence>
<evidence type="ECO:0000256" key="3">
    <source>
        <dbReference type="ARBA" id="ARBA00022670"/>
    </source>
</evidence>
<evidence type="ECO:0000313" key="15">
    <source>
        <dbReference type="Proteomes" id="UP001152320"/>
    </source>
</evidence>
<dbReference type="Pfam" id="PF13927">
    <property type="entry name" value="Ig_3"/>
    <property type="match status" value="1"/>
</dbReference>
<keyword evidence="15" id="KW-1185">Reference proteome</keyword>
<dbReference type="Pfam" id="PF00089">
    <property type="entry name" value="Trypsin"/>
    <property type="match status" value="1"/>
</dbReference>
<evidence type="ECO:0000259" key="11">
    <source>
        <dbReference type="PROSITE" id="PS50026"/>
    </source>
</evidence>
<dbReference type="InterPro" id="IPR018114">
    <property type="entry name" value="TRYPSIN_HIS"/>
</dbReference>
<dbReference type="InterPro" id="IPR001314">
    <property type="entry name" value="Peptidase_S1A"/>
</dbReference>
<evidence type="ECO:0000256" key="8">
    <source>
        <dbReference type="ARBA" id="ARBA00023180"/>
    </source>
</evidence>
<feature type="chain" id="PRO_5040425160" evidence="10">
    <location>
        <begin position="21"/>
        <end position="647"/>
    </location>
</feature>
<dbReference type="InterPro" id="IPR007110">
    <property type="entry name" value="Ig-like_dom"/>
</dbReference>
<keyword evidence="4 10" id="KW-0732">Signal</keyword>
<dbReference type="SMART" id="SM00181">
    <property type="entry name" value="EGF"/>
    <property type="match status" value="1"/>
</dbReference>
<evidence type="ECO:0000256" key="1">
    <source>
        <dbReference type="ARBA" id="ARBA00004613"/>
    </source>
</evidence>
<dbReference type="InterPro" id="IPR001254">
    <property type="entry name" value="Trypsin_dom"/>
</dbReference>
<dbReference type="InterPro" id="IPR050442">
    <property type="entry name" value="Peptidase_S1_coag_factors"/>
</dbReference>
<dbReference type="InterPro" id="IPR013783">
    <property type="entry name" value="Ig-like_fold"/>
</dbReference>
<proteinExistence type="predicted"/>
<protein>
    <submittedName>
        <fullName evidence="14">Coagulation factor X</fullName>
    </submittedName>
</protein>
<dbReference type="InterPro" id="IPR009003">
    <property type="entry name" value="Peptidase_S1_PA"/>
</dbReference>
<dbReference type="SUPFAM" id="SSF48726">
    <property type="entry name" value="Immunoglobulin"/>
    <property type="match status" value="2"/>
</dbReference>
<feature type="disulfide bond" evidence="9">
    <location>
        <begin position="178"/>
        <end position="187"/>
    </location>
</feature>
<dbReference type="EMBL" id="JAIZAY010000002">
    <property type="protein sequence ID" value="KAJ8046319.1"/>
    <property type="molecule type" value="Genomic_DNA"/>
</dbReference>
<dbReference type="PROSITE" id="PS00022">
    <property type="entry name" value="EGF_1"/>
    <property type="match status" value="1"/>
</dbReference>
<evidence type="ECO:0000256" key="6">
    <source>
        <dbReference type="ARBA" id="ARBA00022825"/>
    </source>
</evidence>
<dbReference type="InterPro" id="IPR043504">
    <property type="entry name" value="Peptidase_S1_PA_chymotrypsin"/>
</dbReference>
<dbReference type="SMART" id="SM00020">
    <property type="entry name" value="Tryp_SPc"/>
    <property type="match status" value="1"/>
</dbReference>
<comment type="subcellular location">
    <subcellularLocation>
        <location evidence="1">Secreted</location>
    </subcellularLocation>
</comment>
<organism evidence="14 15">
    <name type="scientific">Holothuria leucospilota</name>
    <name type="common">Black long sea cucumber</name>
    <name type="synonym">Mertensiothuria leucospilota</name>
    <dbReference type="NCBI Taxonomy" id="206669"/>
    <lineage>
        <taxon>Eukaryota</taxon>
        <taxon>Metazoa</taxon>
        <taxon>Echinodermata</taxon>
        <taxon>Eleutherozoa</taxon>
        <taxon>Echinozoa</taxon>
        <taxon>Holothuroidea</taxon>
        <taxon>Aspidochirotacea</taxon>
        <taxon>Aspidochirotida</taxon>
        <taxon>Holothuriidae</taxon>
        <taxon>Holothuria</taxon>
    </lineage>
</organism>
<dbReference type="PROSITE" id="PS01186">
    <property type="entry name" value="EGF_2"/>
    <property type="match status" value="1"/>
</dbReference>
<dbReference type="CDD" id="cd00054">
    <property type="entry name" value="EGF_CA"/>
    <property type="match status" value="1"/>
</dbReference>
<dbReference type="PANTHER" id="PTHR24278:SF19">
    <property type="entry name" value="EGF-LIKE DOMAIN-CONTAINING PROTEIN"/>
    <property type="match status" value="1"/>
</dbReference>
<gene>
    <name evidence="14" type="ORF">HOLleu_04956</name>
</gene>
<dbReference type="InterPro" id="IPR003599">
    <property type="entry name" value="Ig_sub"/>
</dbReference>
<evidence type="ECO:0000256" key="2">
    <source>
        <dbReference type="ARBA" id="ARBA00022525"/>
    </source>
</evidence>
<dbReference type="OrthoDB" id="10051896at2759"/>
<keyword evidence="8" id="KW-0325">Glycoprotein</keyword>
<dbReference type="InterPro" id="IPR001881">
    <property type="entry name" value="EGF-like_Ca-bd_dom"/>
</dbReference>
<dbReference type="SUPFAM" id="SSF50494">
    <property type="entry name" value="Trypsin-like serine proteases"/>
    <property type="match status" value="1"/>
</dbReference>